<dbReference type="NCBIfam" id="TIGR02727">
    <property type="entry name" value="MTHFS_bact"/>
    <property type="match status" value="1"/>
</dbReference>
<dbReference type="GO" id="GO:0005524">
    <property type="term" value="F:ATP binding"/>
    <property type="evidence" value="ECO:0007669"/>
    <property type="project" value="UniProtKB-KW"/>
</dbReference>
<feature type="binding site" evidence="4">
    <location>
        <begin position="136"/>
        <end position="144"/>
    </location>
    <ligand>
        <name>ATP</name>
        <dbReference type="ChEBI" id="CHEBI:30616"/>
    </ligand>
</feature>
<accession>A0A427TZB4</accession>
<keyword evidence="7" id="KW-1185">Reference proteome</keyword>
<evidence type="ECO:0000256" key="2">
    <source>
        <dbReference type="ARBA" id="ARBA00022741"/>
    </source>
</evidence>
<reference evidence="6 7" key="1">
    <citation type="submission" date="2018-12" db="EMBL/GenBank/DDBJ databases">
        <title>Genomic taxonomy of the Vibrionaceae family.</title>
        <authorList>
            <person name="Gomez-Gil B."/>
            <person name="Enciso-Ibarra K."/>
        </authorList>
    </citation>
    <scope>NUCLEOTIDE SEQUENCE [LARGE SCALE GENOMIC DNA]</scope>
    <source>
        <strain evidence="6 7">CAIM 594</strain>
    </source>
</reference>
<comment type="caution">
    <text evidence="6">The sequence shown here is derived from an EMBL/GenBank/DDBJ whole genome shotgun (WGS) entry which is preliminary data.</text>
</comment>
<dbReference type="Gene3D" id="3.40.50.10420">
    <property type="entry name" value="NagB/RpiA/CoA transferase-like"/>
    <property type="match status" value="1"/>
</dbReference>
<dbReference type="PANTHER" id="PTHR23407">
    <property type="entry name" value="ATPASE INHIBITOR/5-FORMYLTETRAHYDROFOLATE CYCLO-LIGASE"/>
    <property type="match status" value="1"/>
</dbReference>
<dbReference type="EC" id="6.3.3.2" evidence="5"/>
<gene>
    <name evidence="6" type="ORF">EJA03_17375</name>
</gene>
<dbReference type="InterPro" id="IPR024185">
    <property type="entry name" value="FTHF_cligase-like_sf"/>
</dbReference>
<evidence type="ECO:0000256" key="4">
    <source>
        <dbReference type="PIRSR" id="PIRSR006806-1"/>
    </source>
</evidence>
<keyword evidence="6" id="KW-0436">Ligase</keyword>
<organism evidence="6 7">
    <name type="scientific">Vibrio pectenicida</name>
    <dbReference type="NCBI Taxonomy" id="62763"/>
    <lineage>
        <taxon>Bacteria</taxon>
        <taxon>Pseudomonadati</taxon>
        <taxon>Pseudomonadota</taxon>
        <taxon>Gammaproteobacteria</taxon>
        <taxon>Vibrionales</taxon>
        <taxon>Vibrionaceae</taxon>
        <taxon>Vibrio</taxon>
    </lineage>
</organism>
<dbReference type="Proteomes" id="UP000269041">
    <property type="component" value="Unassembled WGS sequence"/>
</dbReference>
<keyword evidence="5" id="KW-0460">Magnesium</keyword>
<comment type="similarity">
    <text evidence="1 5">Belongs to the 5-formyltetrahydrofolate cyclo-ligase family.</text>
</comment>
<dbReference type="InterPro" id="IPR037171">
    <property type="entry name" value="NagB/RpiA_transferase-like"/>
</dbReference>
<dbReference type="Pfam" id="PF01812">
    <property type="entry name" value="5-FTHF_cyc-lig"/>
    <property type="match status" value="1"/>
</dbReference>
<dbReference type="GO" id="GO:0030272">
    <property type="term" value="F:5-formyltetrahydrofolate cyclo-ligase activity"/>
    <property type="evidence" value="ECO:0007669"/>
    <property type="project" value="UniProtKB-EC"/>
</dbReference>
<keyword evidence="5" id="KW-0479">Metal-binding</keyword>
<dbReference type="PIRSF" id="PIRSF006806">
    <property type="entry name" value="FTHF_cligase"/>
    <property type="match status" value="1"/>
</dbReference>
<sequence length="195" mass="22246">MTLSRQNYRQLIRTQRNQISQEDQSQAAKSLVKHFLSLPEINQAQHIALYLPADGEIDTSLLINRLRIVDKNIYLPVIHPFSAGHLLFLSYESTTTMVSNRYNILEPKLMKDAIIPANQLDIICTPLVAFDKQGHRLGMGGGYYDRTLAPWFHYKSGPKPIGLAHSCQGVEQLPVESWDVPLPKIVTPKQIWDWE</sequence>
<comment type="cofactor">
    <cofactor evidence="5">
        <name>Mg(2+)</name>
        <dbReference type="ChEBI" id="CHEBI:18420"/>
    </cofactor>
</comment>
<dbReference type="AlphaFoldDB" id="A0A427TZB4"/>
<evidence type="ECO:0000256" key="3">
    <source>
        <dbReference type="ARBA" id="ARBA00022840"/>
    </source>
</evidence>
<name>A0A427TZB4_9VIBR</name>
<dbReference type="GO" id="GO:0009396">
    <property type="term" value="P:folic acid-containing compound biosynthetic process"/>
    <property type="evidence" value="ECO:0007669"/>
    <property type="project" value="TreeGrafter"/>
</dbReference>
<dbReference type="InterPro" id="IPR002698">
    <property type="entry name" value="FTHF_cligase"/>
</dbReference>
<dbReference type="SUPFAM" id="SSF100950">
    <property type="entry name" value="NagB/RpiA/CoA transferase-like"/>
    <property type="match status" value="1"/>
</dbReference>
<feature type="binding site" evidence="4">
    <location>
        <position position="56"/>
    </location>
    <ligand>
        <name>substrate</name>
    </ligand>
</feature>
<evidence type="ECO:0000313" key="7">
    <source>
        <dbReference type="Proteomes" id="UP000269041"/>
    </source>
</evidence>
<evidence type="ECO:0000256" key="5">
    <source>
        <dbReference type="RuleBase" id="RU361279"/>
    </source>
</evidence>
<dbReference type="OrthoDB" id="9801938at2"/>
<dbReference type="GO" id="GO:0035999">
    <property type="term" value="P:tetrahydrofolate interconversion"/>
    <property type="evidence" value="ECO:0007669"/>
    <property type="project" value="TreeGrafter"/>
</dbReference>
<dbReference type="PANTHER" id="PTHR23407:SF1">
    <property type="entry name" value="5-FORMYLTETRAHYDROFOLATE CYCLO-LIGASE"/>
    <property type="match status" value="1"/>
</dbReference>
<comment type="catalytic activity">
    <reaction evidence="5">
        <text>(6S)-5-formyl-5,6,7,8-tetrahydrofolate + ATP = (6R)-5,10-methenyltetrahydrofolate + ADP + phosphate</text>
        <dbReference type="Rhea" id="RHEA:10488"/>
        <dbReference type="ChEBI" id="CHEBI:30616"/>
        <dbReference type="ChEBI" id="CHEBI:43474"/>
        <dbReference type="ChEBI" id="CHEBI:57455"/>
        <dbReference type="ChEBI" id="CHEBI:57457"/>
        <dbReference type="ChEBI" id="CHEBI:456216"/>
        <dbReference type="EC" id="6.3.3.2"/>
    </reaction>
</comment>
<evidence type="ECO:0000256" key="1">
    <source>
        <dbReference type="ARBA" id="ARBA00010638"/>
    </source>
</evidence>
<dbReference type="EMBL" id="RSFA01000110">
    <property type="protein sequence ID" value="RSD29773.1"/>
    <property type="molecule type" value="Genomic_DNA"/>
</dbReference>
<proteinExistence type="inferred from homology"/>
<keyword evidence="3 4" id="KW-0067">ATP-binding</keyword>
<protein>
    <recommendedName>
        <fullName evidence="5">5-formyltetrahydrofolate cyclo-ligase</fullName>
        <ecNumber evidence="5">6.3.3.2</ecNumber>
    </recommendedName>
</protein>
<dbReference type="RefSeq" id="WP_125323003.1">
    <property type="nucleotide sequence ID" value="NZ_AP024889.1"/>
</dbReference>
<keyword evidence="2 4" id="KW-0547">Nucleotide-binding</keyword>
<dbReference type="GO" id="GO:0046872">
    <property type="term" value="F:metal ion binding"/>
    <property type="evidence" value="ECO:0007669"/>
    <property type="project" value="UniProtKB-KW"/>
</dbReference>
<feature type="binding site" evidence="4">
    <location>
        <position position="51"/>
    </location>
    <ligand>
        <name>substrate</name>
    </ligand>
</feature>
<evidence type="ECO:0000313" key="6">
    <source>
        <dbReference type="EMBL" id="RSD29773.1"/>
    </source>
</evidence>